<organism evidence="2">
    <name type="scientific">Bionectria ochroleuca</name>
    <name type="common">Gliocladium roseum</name>
    <dbReference type="NCBI Taxonomy" id="29856"/>
    <lineage>
        <taxon>Eukaryota</taxon>
        <taxon>Fungi</taxon>
        <taxon>Dikarya</taxon>
        <taxon>Ascomycota</taxon>
        <taxon>Pezizomycotina</taxon>
        <taxon>Sordariomycetes</taxon>
        <taxon>Hypocreomycetidae</taxon>
        <taxon>Hypocreales</taxon>
        <taxon>Bionectriaceae</taxon>
        <taxon>Clonostachys</taxon>
    </lineage>
</organism>
<name>A0A0B7KBP4_BIOOC</name>
<dbReference type="GO" id="GO:0016491">
    <property type="term" value="F:oxidoreductase activity"/>
    <property type="evidence" value="ECO:0007669"/>
    <property type="project" value="InterPro"/>
</dbReference>
<comment type="similarity">
    <text evidence="1">Belongs to the asaB hydroxylase/desaturase family.</text>
</comment>
<proteinExistence type="inferred from homology"/>
<dbReference type="InterPro" id="IPR044053">
    <property type="entry name" value="AsaB-like"/>
</dbReference>
<dbReference type="EMBL" id="CDPU01000047">
    <property type="protein sequence ID" value="CEO54983.1"/>
    <property type="molecule type" value="Genomic_DNA"/>
</dbReference>
<reference evidence="2" key="1">
    <citation type="submission" date="2015-01" db="EMBL/GenBank/DDBJ databases">
        <authorList>
            <person name="Durling Mikael"/>
        </authorList>
    </citation>
    <scope>NUCLEOTIDE SEQUENCE</scope>
</reference>
<sequence>MQTSIHYIARTPNLDKEKAFITDFPVDHVEGAVRQNTKADHRQILVNAIEQPDRFNLDEHGFCFLRGRHINLDPEKACRDKDSIEQAYWYEIEAILHEQFPQYSRIECFDTTVRKRDPDFPEVVRVYREEHEQPSPVVHCDWSSVGSLDVLRWCFPGNENFWEGKRFDLLNVWRPLKAPTDDWPLALCDYTTVDTENDVLLEDAIRRDRVEEISSLHYNENHRWYYLKDQGVDDLLVFRNADSHGEKASK</sequence>
<dbReference type="PANTHER" id="PTHR34598:SF3">
    <property type="entry name" value="OXIDOREDUCTASE AN1597"/>
    <property type="match status" value="1"/>
</dbReference>
<dbReference type="AlphaFoldDB" id="A0A0B7KBP4"/>
<protein>
    <submittedName>
        <fullName evidence="2">Uncharacterized protein</fullName>
    </submittedName>
</protein>
<gene>
    <name evidence="2" type="ORF">BN869_000011041_1</name>
</gene>
<dbReference type="PANTHER" id="PTHR34598">
    <property type="entry name" value="BLL6449 PROTEIN"/>
    <property type="match status" value="1"/>
</dbReference>
<accession>A0A0B7KBP4</accession>
<evidence type="ECO:0000256" key="1">
    <source>
        <dbReference type="ARBA" id="ARBA00023604"/>
    </source>
</evidence>
<dbReference type="NCBIfam" id="NF041278">
    <property type="entry name" value="CmcJ_NvfI_EfuI"/>
    <property type="match status" value="1"/>
</dbReference>
<evidence type="ECO:0000313" key="2">
    <source>
        <dbReference type="EMBL" id="CEO54983.1"/>
    </source>
</evidence>